<keyword evidence="3 6" id="KW-0812">Transmembrane</keyword>
<name>A0A9D3N1Y1_9TELE</name>
<comment type="subcellular location">
    <subcellularLocation>
        <location evidence="1">Membrane</location>
    </subcellularLocation>
</comment>
<keyword evidence="8" id="KW-1185">Reference proteome</keyword>
<evidence type="ECO:0000256" key="3">
    <source>
        <dbReference type="ARBA" id="ARBA00022692"/>
    </source>
</evidence>
<dbReference type="AlphaFoldDB" id="A0A9D3N1Y1"/>
<comment type="similarity">
    <text evidence="2">Belongs to the CD225/Dispanin family.</text>
</comment>
<comment type="caution">
    <text evidence="7">The sequence shown here is derived from an EMBL/GenBank/DDBJ whole genome shotgun (WGS) entry which is preliminary data.</text>
</comment>
<keyword evidence="5 6" id="KW-0472">Membrane</keyword>
<evidence type="ECO:0000256" key="6">
    <source>
        <dbReference type="SAM" id="Phobius"/>
    </source>
</evidence>
<dbReference type="Proteomes" id="UP000824219">
    <property type="component" value="Linkage Group LG28"/>
</dbReference>
<dbReference type="Pfam" id="PF04505">
    <property type="entry name" value="CD225"/>
    <property type="match status" value="1"/>
</dbReference>
<feature type="transmembrane region" description="Helical" evidence="6">
    <location>
        <begin position="12"/>
        <end position="32"/>
    </location>
</feature>
<reference evidence="7 8" key="1">
    <citation type="submission" date="2021-06" db="EMBL/GenBank/DDBJ databases">
        <title>Chromosome-level genome assembly of the red-tail catfish (Hemibagrus wyckioides).</title>
        <authorList>
            <person name="Shao F."/>
        </authorList>
    </citation>
    <scope>NUCLEOTIDE SEQUENCE [LARGE SCALE GENOMIC DNA]</scope>
    <source>
        <strain evidence="7">EC202008001</strain>
        <tissue evidence="7">Blood</tissue>
    </source>
</reference>
<sequence>MTGVAHAPTYLGWSIFNTLCCCLPLGIIAIVFSCRTDTANLIGDTTRANAHSSLAKKLNIASLVIGIFFVILYIVFYVIVYQNQMFPTRTQLPAPRGFADAIQISAHVGRL</sequence>
<dbReference type="PANTHER" id="PTHR14948">
    <property type="entry name" value="NG5"/>
    <property type="match status" value="1"/>
</dbReference>
<accession>A0A9D3N1Y1</accession>
<dbReference type="OrthoDB" id="6083617at2759"/>
<dbReference type="InterPro" id="IPR051423">
    <property type="entry name" value="CD225/Dispanin"/>
</dbReference>
<evidence type="ECO:0000313" key="7">
    <source>
        <dbReference type="EMBL" id="KAG7314529.1"/>
    </source>
</evidence>
<dbReference type="InterPro" id="IPR007593">
    <property type="entry name" value="CD225/Dispanin_fam"/>
</dbReference>
<dbReference type="EMBL" id="JAHKSW010000028">
    <property type="protein sequence ID" value="KAG7314529.1"/>
    <property type="molecule type" value="Genomic_DNA"/>
</dbReference>
<organism evidence="7 8">
    <name type="scientific">Hemibagrus wyckioides</name>
    <dbReference type="NCBI Taxonomy" id="337641"/>
    <lineage>
        <taxon>Eukaryota</taxon>
        <taxon>Metazoa</taxon>
        <taxon>Chordata</taxon>
        <taxon>Craniata</taxon>
        <taxon>Vertebrata</taxon>
        <taxon>Euteleostomi</taxon>
        <taxon>Actinopterygii</taxon>
        <taxon>Neopterygii</taxon>
        <taxon>Teleostei</taxon>
        <taxon>Ostariophysi</taxon>
        <taxon>Siluriformes</taxon>
        <taxon>Bagridae</taxon>
        <taxon>Hemibagrus</taxon>
    </lineage>
</organism>
<dbReference type="GO" id="GO:0016020">
    <property type="term" value="C:membrane"/>
    <property type="evidence" value="ECO:0007669"/>
    <property type="project" value="UniProtKB-SubCell"/>
</dbReference>
<protein>
    <recommendedName>
        <fullName evidence="9">Interferon-induced transmembrane protein</fullName>
    </recommendedName>
</protein>
<keyword evidence="4 6" id="KW-1133">Transmembrane helix</keyword>
<evidence type="ECO:0000256" key="1">
    <source>
        <dbReference type="ARBA" id="ARBA00004370"/>
    </source>
</evidence>
<evidence type="ECO:0000256" key="5">
    <source>
        <dbReference type="ARBA" id="ARBA00023136"/>
    </source>
</evidence>
<evidence type="ECO:0000256" key="2">
    <source>
        <dbReference type="ARBA" id="ARBA00006843"/>
    </source>
</evidence>
<evidence type="ECO:0000256" key="4">
    <source>
        <dbReference type="ARBA" id="ARBA00022989"/>
    </source>
</evidence>
<feature type="transmembrane region" description="Helical" evidence="6">
    <location>
        <begin position="60"/>
        <end position="80"/>
    </location>
</feature>
<proteinExistence type="inferred from homology"/>
<dbReference type="PANTHER" id="PTHR14948:SF46">
    <property type="entry name" value="DISPANIN SUBFAMILY A MEMBER 2B-LIKE-RELATED"/>
    <property type="match status" value="1"/>
</dbReference>
<gene>
    <name evidence="7" type="ORF">KOW79_021832</name>
</gene>
<evidence type="ECO:0000313" key="8">
    <source>
        <dbReference type="Proteomes" id="UP000824219"/>
    </source>
</evidence>
<evidence type="ECO:0008006" key="9">
    <source>
        <dbReference type="Google" id="ProtNLM"/>
    </source>
</evidence>